<feature type="compositionally biased region" description="Polar residues" evidence="2">
    <location>
        <begin position="8"/>
        <end position="25"/>
    </location>
</feature>
<feature type="compositionally biased region" description="Polar residues" evidence="2">
    <location>
        <begin position="77"/>
        <end position="90"/>
    </location>
</feature>
<feature type="compositionally biased region" description="Polar residues" evidence="2">
    <location>
        <begin position="1472"/>
        <end position="1484"/>
    </location>
</feature>
<dbReference type="PANTHER" id="PTHR13992:SF39">
    <property type="entry name" value="SMRTER, ISOFORM G"/>
    <property type="match status" value="1"/>
</dbReference>
<reference evidence="4" key="1">
    <citation type="submission" date="2024-06" db="EMBL/GenBank/DDBJ databases">
        <authorList>
            <person name="Liu X."/>
            <person name="Lenzi L."/>
            <person name="Haldenby T S."/>
            <person name="Uol C."/>
        </authorList>
    </citation>
    <scope>NUCLEOTIDE SEQUENCE</scope>
</reference>
<feature type="compositionally biased region" description="Polar residues" evidence="2">
    <location>
        <begin position="451"/>
        <end position="464"/>
    </location>
</feature>
<feature type="compositionally biased region" description="Basic and acidic residues" evidence="2">
    <location>
        <begin position="2092"/>
        <end position="2106"/>
    </location>
</feature>
<sequence length="2135" mass="227032">MGEIYSKPVSNPSQNQGSLNATGSQPPRPRDVTLSGNHNTGIEQLSSAALDALSRLQGVAQPGPQVTPTALPGGTRNLGSGDQLFNSSSLPRVPRNQDLTTGNPALHPRTLTPEEMFAAAQLCGQLNSPQLNALVAAYQQQQQQLQRASGNGAGQHVSGIPFAQALTSVTSVSKSSPSSTFSLGVISGTNGSSVGGASVSHVSRPMPAHLVQSTPSRQHGQKRPSSGQAQYQSNHSLQVNANASINRPPSASQPLSQQGRRTPLQGQAVFTHGHSSHHLTGNTHLDSSAGNLIGAHNTLPVVCRAPSSHHAVSTHVASPSPSPGPTSNYQGRRPQLAPPAAYPNKRPRMTGTAQQQHNLPACHAVSTTIAAGMEALINSAVANKAIAGLNSGAYASATEAAAAAAAALTPLFSAAMNNSALSNSSVIPSSSSPVNANSYQSQLPVHYQRPPSATSNVVSGTAHSLNHHHQQQQQQQQQHLVSSSGSSYPNSLVTPLPVSLLNPLSTSRPNYSHAQTTTPPLSAPLGGSNYASQQNTSHASSTHVPSKANQSTPLLQMTSRLPSGHLHHTPHTFQSPPHGGSQPNAPHHVAGHANLPQGSGVLRQQTKEPAYHPQVEAISPAPEESRLADVQDAKIHREREEINRQLAIVDADIKKQEAHLRNLCERETRLARRLASASGQGAEEADGKSAASPIPGGHSPKSDADRVNDLERTFENPIQTFISENRCRNRQHHLIFTRLCGPTVKASPYALPLYRQPSDLASLRAIRSDFHQQFRGKLIRYLRSRRRAEESRIRFLAQQYAHHSVIFTKKVDKLFNSSKRRQRDARHRDIFEKVMPEVKKSREEREVNHGSECPRTRTSEVVEEIPVAVNNVESGQTTPYDPVEEMNKMKEYAIDPPICLAPWERKYRFICQAGLVTDCRAQLQEEQDLSKWSEEEKHTFKERYLATPKNFPNIASFLEGKTVAECIHYYYLSKKKENYKQLLKKHSVRRRRAAQSDRNGGGSGHGGGGVSVPPGSGSHSNGVHSPAHDTGHGSGDSKGSDATGSSGKESESKNTHRRETGNGRSRSNRGRSTGHGRGHNAHQSHSSHDTLHSVKVSTANSEKADLEQIVMQPTSCSSASTVATKFESIREEQAGSTAADEKKDFVRSGVLHSESSKNEVEPSSNHVTDVGTVTAEITIAGAALSVSEPAMSAPQIALSSSSSATTGLSAESGPVVSSSVPNSTSELETSGGSSGIKGLIYFAIEKNLAQPRSRDGPSEADWDRSASPCRPTVVPPTTTDASNASSSISNARPEITGHSPSPHSSSKVAALDNTKPSPGYPECSSHKPGGAQTSGGSTQQISVHRKSPQRLAVDTPANSSTLNVPAIEGRKSSDLFGSAPAADIYAAAARFAAATAGSTGLPDDMTTMYVAAATAAAVATAAVTAGSADRDPIELDPDACYLPKPMPHLSKLQGFRSQHPGGRDDEKRWANASGSDWNAGQAVDPSSSSKAILFGDFLTAQQLGRNASTVGSIAGRTAYMNTHAIDPDTLPVPVGPRPRRPEPHALAAGSSFPKEDPSSTSLYAENAAWLAIQAQAAAAAAAVRSSSPRPSLDEVAKSGVNSAPRCAYSPLSPSPLKKRSQGLSVAANSDSPNMSPSLRDATVDGHSPFSRLKRPYPSYPSFDLTLDESPSNSSLLDPRFRRRGYTESQINLRIPSKYPLDSSNTGVLAEENLPVKSSAPVSSGSSTSGIATSMVKEKPDTIGYPPLNTANYIDALIHSHLNRNTRGPDDPASSTPHSTSLPEIPVPQFVADSVKQNKSAVADISLSDILPHSRDLNPDISETTSNLSTPGNISQAEKKMETPVKHVLDSTGANTLEEQINKAIAEEIRAQIGSRASENAIPSQSALHTFATTTGPHIESHGIPMNVPLKKRDRGSSLTVNQSSLVDSDLRHNRSRSETADCSRVLALGTADQRPNEGNESAMSAKLISVPRANGTRVQFELNTRLNLDPRLQRGKFSATNLSSPDTNGDGTRPRSNRCGSDSDLAMTYSNKTSILTTGRSGQDLELDRCEIRSPCSPCDPDSPGQLQIDLAAPDCSPAEEPNKGRNSVRQNARDELSSNTSDHRVAVTTVGDCKNSNEDRSSSCSSINHKLDNH</sequence>
<dbReference type="InterPro" id="IPR001005">
    <property type="entry name" value="SANT/Myb"/>
</dbReference>
<evidence type="ECO:0000313" key="4">
    <source>
        <dbReference type="EMBL" id="CAL5136600.1"/>
    </source>
</evidence>
<feature type="region of interest" description="Disordered" evidence="2">
    <location>
        <begin position="1249"/>
        <end position="1365"/>
    </location>
</feature>
<comment type="caution">
    <text evidence="4">The sequence shown here is derived from an EMBL/GenBank/DDBJ whole genome shotgun (WGS) entry which is preliminary data.</text>
</comment>
<feature type="region of interest" description="Disordered" evidence="2">
    <location>
        <begin position="422"/>
        <end position="494"/>
    </location>
</feature>
<dbReference type="SMART" id="SM00717">
    <property type="entry name" value="SANT"/>
    <property type="match status" value="1"/>
</dbReference>
<feature type="compositionally biased region" description="Polar residues" evidence="2">
    <location>
        <begin position="244"/>
        <end position="260"/>
    </location>
</feature>
<feature type="compositionally biased region" description="Low complexity" evidence="2">
    <location>
        <begin position="422"/>
        <end position="438"/>
    </location>
</feature>
<feature type="compositionally biased region" description="Polar residues" evidence="2">
    <location>
        <begin position="480"/>
        <end position="493"/>
    </location>
</feature>
<feature type="region of interest" description="Disordered" evidence="2">
    <location>
        <begin position="1131"/>
        <end position="1166"/>
    </location>
</feature>
<feature type="region of interest" description="Disordered" evidence="2">
    <location>
        <begin position="1"/>
        <end position="40"/>
    </location>
</feature>
<feature type="compositionally biased region" description="Basic and acidic residues" evidence="2">
    <location>
        <begin position="1252"/>
        <end position="1264"/>
    </location>
</feature>
<feature type="compositionally biased region" description="Basic residues" evidence="2">
    <location>
        <begin position="1066"/>
        <end position="1082"/>
    </location>
</feature>
<organism evidence="4 5">
    <name type="scientific">Calicophoron daubneyi</name>
    <name type="common">Rumen fluke</name>
    <name type="synonym">Paramphistomum daubneyi</name>
    <dbReference type="NCBI Taxonomy" id="300641"/>
    <lineage>
        <taxon>Eukaryota</taxon>
        <taxon>Metazoa</taxon>
        <taxon>Spiralia</taxon>
        <taxon>Lophotrochozoa</taxon>
        <taxon>Platyhelminthes</taxon>
        <taxon>Trematoda</taxon>
        <taxon>Digenea</taxon>
        <taxon>Plagiorchiida</taxon>
        <taxon>Pronocephalata</taxon>
        <taxon>Paramphistomoidea</taxon>
        <taxon>Paramphistomidae</taxon>
        <taxon>Calicophoron</taxon>
    </lineage>
</organism>
<comment type="similarity">
    <text evidence="1">Belongs to the N-CoR nuclear receptor corepressors family.</text>
</comment>
<feature type="compositionally biased region" description="Low complexity" evidence="2">
    <location>
        <begin position="1011"/>
        <end position="1025"/>
    </location>
</feature>
<feature type="compositionally biased region" description="Polar residues" evidence="2">
    <location>
        <begin position="507"/>
        <end position="520"/>
    </location>
</feature>
<feature type="region of interest" description="Disordered" evidence="2">
    <location>
        <begin position="1815"/>
        <end position="1834"/>
    </location>
</feature>
<dbReference type="SUPFAM" id="SSF46689">
    <property type="entry name" value="Homeodomain-like"/>
    <property type="match status" value="1"/>
</dbReference>
<gene>
    <name evidence="4" type="ORF">CDAUBV1_LOCUS10731</name>
</gene>
<dbReference type="Gene3D" id="1.10.10.60">
    <property type="entry name" value="Homeodomain-like"/>
    <property type="match status" value="1"/>
</dbReference>
<proteinExistence type="inferred from homology"/>
<feature type="region of interest" description="Disordered" evidence="2">
    <location>
        <begin position="983"/>
        <end position="1119"/>
    </location>
</feature>
<feature type="region of interest" description="Disordered" evidence="2">
    <location>
        <begin position="1524"/>
        <end position="1559"/>
    </location>
</feature>
<feature type="compositionally biased region" description="Basic and acidic residues" evidence="2">
    <location>
        <begin position="1048"/>
        <end position="1061"/>
    </location>
</feature>
<evidence type="ECO:0000259" key="3">
    <source>
        <dbReference type="PROSITE" id="PS51293"/>
    </source>
</evidence>
<feature type="region of interest" description="Disordered" evidence="2">
    <location>
        <begin position="310"/>
        <end position="357"/>
    </location>
</feature>
<feature type="compositionally biased region" description="Polar residues" evidence="2">
    <location>
        <begin position="1916"/>
        <end position="1926"/>
    </location>
</feature>
<feature type="compositionally biased region" description="Polar residues" evidence="2">
    <location>
        <begin position="1772"/>
        <end position="1781"/>
    </location>
</feature>
<dbReference type="EMBL" id="CAXLJL010000334">
    <property type="protein sequence ID" value="CAL5136600.1"/>
    <property type="molecule type" value="Genomic_DNA"/>
</dbReference>
<feature type="compositionally biased region" description="Basic and acidic residues" evidence="2">
    <location>
        <begin position="1131"/>
        <end position="1146"/>
    </location>
</feature>
<feature type="compositionally biased region" description="Polar residues" evidence="2">
    <location>
        <begin position="1298"/>
        <end position="1307"/>
    </location>
</feature>
<evidence type="ECO:0000256" key="1">
    <source>
        <dbReference type="ARBA" id="ARBA00010097"/>
    </source>
</evidence>
<feature type="compositionally biased region" description="Gly residues" evidence="2">
    <location>
        <begin position="999"/>
        <end position="1010"/>
    </location>
</feature>
<feature type="compositionally biased region" description="Polar residues" evidence="2">
    <location>
        <begin position="529"/>
        <end position="561"/>
    </location>
</feature>
<name>A0AAV2TIW2_CALDB</name>
<feature type="region of interest" description="Disordered" evidence="2">
    <location>
        <begin position="244"/>
        <end position="264"/>
    </location>
</feature>
<dbReference type="GO" id="GO:0032991">
    <property type="term" value="C:protein-containing complex"/>
    <property type="evidence" value="ECO:0007669"/>
    <property type="project" value="UniProtKB-ARBA"/>
</dbReference>
<dbReference type="Proteomes" id="UP001497525">
    <property type="component" value="Unassembled WGS sequence"/>
</dbReference>
<feature type="compositionally biased region" description="Polar residues" evidence="2">
    <location>
        <begin position="1820"/>
        <end position="1834"/>
    </location>
</feature>
<protein>
    <recommendedName>
        <fullName evidence="3">SANT domain-containing protein</fullName>
    </recommendedName>
</protein>
<feature type="region of interest" description="Disordered" evidence="2">
    <location>
        <begin position="1761"/>
        <end position="1783"/>
    </location>
</feature>
<feature type="region of interest" description="Disordered" evidence="2">
    <location>
        <begin position="2058"/>
        <end position="2135"/>
    </location>
</feature>
<dbReference type="InterPro" id="IPR009057">
    <property type="entry name" value="Homeodomain-like_sf"/>
</dbReference>
<feature type="compositionally biased region" description="Polar residues" evidence="2">
    <location>
        <begin position="1621"/>
        <end position="1636"/>
    </location>
</feature>
<dbReference type="InterPro" id="IPR017884">
    <property type="entry name" value="SANT_dom"/>
</dbReference>
<feature type="compositionally biased region" description="Basic and acidic residues" evidence="2">
    <location>
        <begin position="1928"/>
        <end position="1941"/>
    </location>
</feature>
<feature type="region of interest" description="Disordered" evidence="2">
    <location>
        <begin position="1190"/>
        <end position="1234"/>
    </location>
</feature>
<feature type="compositionally biased region" description="Low complexity" evidence="2">
    <location>
        <begin position="1198"/>
        <end position="1231"/>
    </location>
</feature>
<feature type="compositionally biased region" description="Low complexity" evidence="2">
    <location>
        <begin position="310"/>
        <end position="319"/>
    </location>
</feature>
<evidence type="ECO:0000313" key="5">
    <source>
        <dbReference type="Proteomes" id="UP001497525"/>
    </source>
</evidence>
<feature type="compositionally biased region" description="Low complexity" evidence="2">
    <location>
        <begin position="1329"/>
        <end position="1340"/>
    </location>
</feature>
<dbReference type="GO" id="GO:0000785">
    <property type="term" value="C:chromatin"/>
    <property type="evidence" value="ECO:0007669"/>
    <property type="project" value="TreeGrafter"/>
</dbReference>
<dbReference type="GO" id="GO:0005654">
    <property type="term" value="C:nucleoplasm"/>
    <property type="evidence" value="ECO:0007669"/>
    <property type="project" value="UniProtKB-ARBA"/>
</dbReference>
<evidence type="ECO:0000256" key="2">
    <source>
        <dbReference type="SAM" id="MobiDB-lite"/>
    </source>
</evidence>
<feature type="compositionally biased region" description="Low complexity" evidence="2">
    <location>
        <begin position="1271"/>
        <end position="1291"/>
    </location>
</feature>
<feature type="region of interest" description="Disordered" evidence="2">
    <location>
        <begin position="507"/>
        <end position="597"/>
    </location>
</feature>
<feature type="region of interest" description="Disordered" evidence="2">
    <location>
        <begin position="1895"/>
        <end position="1968"/>
    </location>
</feature>
<dbReference type="PANTHER" id="PTHR13992">
    <property type="entry name" value="NUCLEAR RECEPTOR CO-REPRESSOR RELATED NCOR"/>
    <property type="match status" value="1"/>
</dbReference>
<dbReference type="PROSITE" id="PS51293">
    <property type="entry name" value="SANT"/>
    <property type="match status" value="1"/>
</dbReference>
<feature type="compositionally biased region" description="Polar residues" evidence="2">
    <location>
        <begin position="1998"/>
        <end position="2010"/>
    </location>
</feature>
<feature type="region of interest" description="Disordered" evidence="2">
    <location>
        <begin position="1991"/>
        <end position="2026"/>
    </location>
</feature>
<dbReference type="InterPro" id="IPR051571">
    <property type="entry name" value="N-CoR_corepressor"/>
</dbReference>
<accession>A0AAV2TIW2</accession>
<feature type="compositionally biased region" description="Basic residues" evidence="2">
    <location>
        <begin position="983"/>
        <end position="993"/>
    </location>
</feature>
<feature type="region of interest" description="Disordered" evidence="2">
    <location>
        <begin position="60"/>
        <end position="106"/>
    </location>
</feature>
<feature type="domain" description="SANT" evidence="3">
    <location>
        <begin position="927"/>
        <end position="978"/>
    </location>
</feature>
<feature type="region of interest" description="Disordered" evidence="2">
    <location>
        <begin position="211"/>
        <end position="232"/>
    </location>
</feature>
<feature type="region of interest" description="Disordered" evidence="2">
    <location>
        <begin position="674"/>
        <end position="705"/>
    </location>
</feature>
<dbReference type="GO" id="GO:0006357">
    <property type="term" value="P:regulation of transcription by RNA polymerase II"/>
    <property type="evidence" value="ECO:0007669"/>
    <property type="project" value="TreeGrafter"/>
</dbReference>
<feature type="region of interest" description="Disordered" evidence="2">
    <location>
        <begin position="1586"/>
        <end position="1654"/>
    </location>
</feature>
<feature type="region of interest" description="Disordered" evidence="2">
    <location>
        <begin position="1454"/>
        <end position="1484"/>
    </location>
</feature>